<dbReference type="Proteomes" id="UP000053577">
    <property type="component" value="Unassembled WGS sequence"/>
</dbReference>
<dbReference type="PATRIC" id="fig|61435.5.peg.777"/>
<feature type="domain" description="Nitroreductase" evidence="1">
    <location>
        <begin position="22"/>
        <end position="200"/>
    </location>
</feature>
<organism evidence="2 3">
    <name type="scientific">Dehalococcoides mccartyi</name>
    <dbReference type="NCBI Taxonomy" id="61435"/>
    <lineage>
        <taxon>Bacteria</taxon>
        <taxon>Bacillati</taxon>
        <taxon>Chloroflexota</taxon>
        <taxon>Dehalococcoidia</taxon>
        <taxon>Dehalococcoidales</taxon>
        <taxon>Dehalococcoidaceae</taxon>
        <taxon>Dehalococcoides</taxon>
    </lineage>
</organism>
<evidence type="ECO:0000313" key="3">
    <source>
        <dbReference type="Proteomes" id="UP000053577"/>
    </source>
</evidence>
<dbReference type="CDD" id="cd02142">
    <property type="entry name" value="McbC_SagB-like_oxidoreductase"/>
    <property type="match status" value="1"/>
</dbReference>
<dbReference type="InterPro" id="IPR029479">
    <property type="entry name" value="Nitroreductase"/>
</dbReference>
<gene>
    <name evidence="2" type="ORF">DA01_03875</name>
</gene>
<dbReference type="NCBIfam" id="TIGR03605">
    <property type="entry name" value="antibiot_sagB"/>
    <property type="match status" value="1"/>
</dbReference>
<proteinExistence type="predicted"/>
<dbReference type="RefSeq" id="WP_058292792.1">
    <property type="nucleotide sequence ID" value="NZ_JGYD01000026.1"/>
</dbReference>
<dbReference type="AlphaFoldDB" id="A0A0V8LXY4"/>
<evidence type="ECO:0000259" key="1">
    <source>
        <dbReference type="Pfam" id="PF00881"/>
    </source>
</evidence>
<evidence type="ECO:0000313" key="2">
    <source>
        <dbReference type="EMBL" id="KSV16381.1"/>
    </source>
</evidence>
<comment type="caution">
    <text evidence="2">The sequence shown here is derived from an EMBL/GenBank/DDBJ whole genome shotgun (WGS) entry which is preliminary data.</text>
</comment>
<dbReference type="InterPro" id="IPR000415">
    <property type="entry name" value="Nitroreductase-like"/>
</dbReference>
<dbReference type="PANTHER" id="PTHR43745:SF2">
    <property type="entry name" value="NITROREDUCTASE MJ1384-RELATED"/>
    <property type="match status" value="1"/>
</dbReference>
<protein>
    <submittedName>
        <fullName evidence="2">Nitroreductase</fullName>
    </submittedName>
</protein>
<dbReference type="Gene3D" id="3.40.109.10">
    <property type="entry name" value="NADH Oxidase"/>
    <property type="match status" value="1"/>
</dbReference>
<dbReference type="PANTHER" id="PTHR43745">
    <property type="entry name" value="NITROREDUCTASE MJ1384-RELATED"/>
    <property type="match status" value="1"/>
</dbReference>
<dbReference type="InterPro" id="IPR020051">
    <property type="entry name" value="SagB-type_dehydrogenase"/>
</dbReference>
<dbReference type="InterPro" id="IPR052544">
    <property type="entry name" value="Bacteriocin_Proc_Enz"/>
</dbReference>
<dbReference type="GO" id="GO:0016491">
    <property type="term" value="F:oxidoreductase activity"/>
    <property type="evidence" value="ECO:0007669"/>
    <property type="project" value="InterPro"/>
</dbReference>
<dbReference type="SUPFAM" id="SSF55469">
    <property type="entry name" value="FMN-dependent nitroreductase-like"/>
    <property type="match status" value="1"/>
</dbReference>
<reference evidence="2 3" key="1">
    <citation type="journal article" date="2015" name="Sci. Rep.">
        <title>A comparative genomics and reductive dehalogenase gene transcription study of two chloroethene-respiring bacteria, Dehalococcoides mccartyi strains MB and 11a.</title>
        <authorList>
            <person name="Low A."/>
            <person name="Shen Z."/>
            <person name="Cheng D."/>
            <person name="Rogers M.J."/>
            <person name="Lee P.K."/>
            <person name="He J."/>
        </authorList>
    </citation>
    <scope>NUCLEOTIDE SEQUENCE [LARGE SCALE GENOMIC DNA]</scope>
    <source>
        <strain evidence="2 3">MB</strain>
    </source>
</reference>
<name>A0A0V8LXY4_9CHLR</name>
<sequence length="205" mass="22388">MADIIKLPLPAVRGKMTVEEAINKRRSVRAFSSRGLTKEILSQLLWASDGITDTVDKLRSAPSAGAIYPLELYIIAGDKGIEGLDAGVYRYNPERHVLHLQLGGDFRLQLAEGCFNQDFVADAPFSLVICYRPDELIKRYGKSADKYAYFEVGHAAQNFCLECVSSGLGSVVIGAFTEETVCKSMNLNGHPKPLYVIAAGFPAAK</sequence>
<dbReference type="Pfam" id="PF00881">
    <property type="entry name" value="Nitroreductase"/>
    <property type="match status" value="1"/>
</dbReference>
<dbReference type="EMBL" id="JGYD01000026">
    <property type="protein sequence ID" value="KSV16381.1"/>
    <property type="molecule type" value="Genomic_DNA"/>
</dbReference>
<dbReference type="OrthoDB" id="9801593at2"/>
<accession>A0A0V8LXY4</accession>